<proteinExistence type="predicted"/>
<feature type="region of interest" description="Disordered" evidence="1">
    <location>
        <begin position="1"/>
        <end position="27"/>
    </location>
</feature>
<evidence type="ECO:0000313" key="3">
    <source>
        <dbReference type="Proteomes" id="UP000007954"/>
    </source>
</evidence>
<gene>
    <name evidence="2" type="ordered locus">Hqrw_2594</name>
</gene>
<dbReference type="Proteomes" id="UP000007954">
    <property type="component" value="Chromosome"/>
</dbReference>
<evidence type="ECO:0000256" key="1">
    <source>
        <dbReference type="SAM" id="MobiDB-lite"/>
    </source>
</evidence>
<name>G0LKZ2_HALWC</name>
<accession>G0LKZ2</accession>
<reference evidence="2 3" key="1">
    <citation type="journal article" date="2011" name="PLoS ONE">
        <title>Haloquadratum walsbyi: limited diversity in a global pond.</title>
        <authorList>
            <person name="Dyall-Smith M."/>
            <person name="Pfeiffer F."/>
            <person name="Klee K."/>
            <person name="Palm P."/>
            <person name="Gross K."/>
            <person name="Schuster S.C."/>
            <person name="Rampp M."/>
            <person name="Oesterhelt D."/>
        </authorList>
    </citation>
    <scope>NUCLEOTIDE SEQUENCE [LARGE SCALE GENOMIC DNA]</scope>
    <source>
        <strain evidence="3">DSM 16854 / JCM 12705 / C23</strain>
    </source>
</reference>
<organism evidence="2 3">
    <name type="scientific">Haloquadratum walsbyi (strain DSM 16854 / JCM 12705 / C23)</name>
    <dbReference type="NCBI Taxonomy" id="768065"/>
    <lineage>
        <taxon>Archaea</taxon>
        <taxon>Methanobacteriati</taxon>
        <taxon>Methanobacteriota</taxon>
        <taxon>Stenosarchaea group</taxon>
        <taxon>Halobacteria</taxon>
        <taxon>Halobacteriales</taxon>
        <taxon>Haloferacaceae</taxon>
        <taxon>Haloquadratum</taxon>
    </lineage>
</organism>
<evidence type="ECO:0000313" key="2">
    <source>
        <dbReference type="EMBL" id="CCC40432.1"/>
    </source>
</evidence>
<sequence length="45" mass="4994">MLPRPHETTEEAAVARGYSVRQRKQGKDVTTHYICMSNISAVSSS</sequence>
<dbReference type="EMBL" id="FR746099">
    <property type="protein sequence ID" value="CCC40432.1"/>
    <property type="molecule type" value="Genomic_DNA"/>
</dbReference>
<dbReference type="KEGG" id="hwc:Hqrw_2594"/>
<dbReference type="HOGENOM" id="CLU_3194461_0_0_2"/>
<dbReference type="AlphaFoldDB" id="G0LKZ2"/>
<protein>
    <submittedName>
        <fullName evidence="2">Uncharacterized protein</fullName>
    </submittedName>
</protein>